<dbReference type="PANTHER" id="PTHR33215:SF13">
    <property type="entry name" value="PROTEIN DISTAL ANTENNA"/>
    <property type="match status" value="1"/>
</dbReference>
<dbReference type="Gene3D" id="1.10.10.60">
    <property type="entry name" value="Homeodomain-like"/>
    <property type="match status" value="1"/>
</dbReference>
<reference evidence="3" key="1">
    <citation type="submission" date="2016-02" db="EMBL/GenBank/DDBJ databases">
        <title>Genomic analyses of a collection of pathogenic Corynebacterium diphtheriae.</title>
        <authorList>
            <person name="Sangal V."/>
            <person name="Titov L."/>
        </authorList>
    </citation>
    <scope>NUCLEOTIDE SEQUENCE [LARGE SCALE GENOMIC DNA]</scope>
    <source>
        <strain evidence="3">1438</strain>
    </source>
</reference>
<dbReference type="PANTHER" id="PTHR33215">
    <property type="entry name" value="PROTEIN DISTAL ANTENNA"/>
    <property type="match status" value="1"/>
</dbReference>
<dbReference type="SUPFAM" id="SSF46689">
    <property type="entry name" value="Homeodomain-like"/>
    <property type="match status" value="1"/>
</dbReference>
<evidence type="ECO:0000313" key="2">
    <source>
        <dbReference type="EMBL" id="OWM36055.1"/>
    </source>
</evidence>
<dbReference type="InterPro" id="IPR002514">
    <property type="entry name" value="Transposase_8"/>
</dbReference>
<dbReference type="EMBL" id="LSZF01000001">
    <property type="protein sequence ID" value="OWM36055.1"/>
    <property type="molecule type" value="Genomic_DNA"/>
</dbReference>
<dbReference type="InterPro" id="IPR051839">
    <property type="entry name" value="RD_transcriptional_regulator"/>
</dbReference>
<evidence type="ECO:0000313" key="3">
    <source>
        <dbReference type="Proteomes" id="UP000197692"/>
    </source>
</evidence>
<proteinExistence type="predicted"/>
<dbReference type="GO" id="GO:0006313">
    <property type="term" value="P:DNA transposition"/>
    <property type="evidence" value="ECO:0007669"/>
    <property type="project" value="InterPro"/>
</dbReference>
<name>A0A854NJC6_CORDP</name>
<sequence>MFIVNQPRKKFTPEYRREAANLVIESDRPIAYVAKEIGVSAGLLGKWVKNERQRRGSSDRMSEADLRAEILRLRRKLAEAKIDNEFLSKAAAFFAAKQHKRKSSS</sequence>
<dbReference type="InterPro" id="IPR009057">
    <property type="entry name" value="Homeodomain-like_sf"/>
</dbReference>
<dbReference type="Proteomes" id="UP000197692">
    <property type="component" value="Unassembled WGS sequence"/>
</dbReference>
<dbReference type="GO" id="GO:0003677">
    <property type="term" value="F:DNA binding"/>
    <property type="evidence" value="ECO:0007669"/>
    <property type="project" value="InterPro"/>
</dbReference>
<keyword evidence="1" id="KW-0175">Coiled coil</keyword>
<dbReference type="GO" id="GO:0004803">
    <property type="term" value="F:transposase activity"/>
    <property type="evidence" value="ECO:0007669"/>
    <property type="project" value="InterPro"/>
</dbReference>
<organism evidence="2 3">
    <name type="scientific">Corynebacterium diphtheriae bv. mitis</name>
    <dbReference type="NCBI Taxonomy" id="1806053"/>
    <lineage>
        <taxon>Bacteria</taxon>
        <taxon>Bacillati</taxon>
        <taxon>Actinomycetota</taxon>
        <taxon>Actinomycetes</taxon>
        <taxon>Mycobacteriales</taxon>
        <taxon>Corynebacteriaceae</taxon>
        <taxon>Corynebacterium</taxon>
    </lineage>
</organism>
<comment type="caution">
    <text evidence="2">The sequence shown here is derived from an EMBL/GenBank/DDBJ whole genome shotgun (WGS) entry which is preliminary data.</text>
</comment>
<dbReference type="AlphaFoldDB" id="A0A854NJC6"/>
<protein>
    <submittedName>
        <fullName evidence="2">Transposase</fullName>
    </submittedName>
</protein>
<dbReference type="RefSeq" id="WP_041628030.1">
    <property type="nucleotide sequence ID" value="NZ_JADQUE010000014.1"/>
</dbReference>
<feature type="coiled-coil region" evidence="1">
    <location>
        <begin position="63"/>
        <end position="90"/>
    </location>
</feature>
<gene>
    <name evidence="2" type="ORF">AY602_00515</name>
</gene>
<dbReference type="Pfam" id="PF01527">
    <property type="entry name" value="HTH_Tnp_1"/>
    <property type="match status" value="1"/>
</dbReference>
<accession>A0A854NJC6</accession>
<evidence type="ECO:0000256" key="1">
    <source>
        <dbReference type="SAM" id="Coils"/>
    </source>
</evidence>